<keyword evidence="3" id="KW-0472">Membrane</keyword>
<dbReference type="GO" id="GO:0005783">
    <property type="term" value="C:endoplasmic reticulum"/>
    <property type="evidence" value="ECO:0007669"/>
    <property type="project" value="TreeGrafter"/>
</dbReference>
<dbReference type="SUPFAM" id="SSF102588">
    <property type="entry name" value="LmbE-like"/>
    <property type="match status" value="1"/>
</dbReference>
<evidence type="ECO:0000313" key="4">
    <source>
        <dbReference type="EMBL" id="KAK2574072.1"/>
    </source>
</evidence>
<keyword evidence="3" id="KW-1133">Transmembrane helix</keyword>
<protein>
    <recommendedName>
        <fullName evidence="2">N-acetylglucosaminylphosphatidylinositol deacetylase</fullName>
        <ecNumber evidence="2">3.5.1.89</ecNumber>
    </recommendedName>
</protein>
<dbReference type="AlphaFoldDB" id="A0AAD9R6I9"/>
<accession>A0AAD9R6I9</accession>
<sequence length="260" mass="29688">MWFYETCGFLDLLLFVAIFSGVFVCFYCTQLNDQLARGPEFDKKTVLVVTAHPDDECMFFSPTILNLKRFSTIHLLCLSTGNHYGQGKTRREELVASCAILGITHSHVTVIDHSSLPDDPISDWDSKLVGRIITDHVKNKKIQMVVTFDSFGVSGHKNHIAVFKAVKRLKDKGFLQDVTVYFLKSIGMLRKYASLLDLPLSIYSRQLCISLKRHLFLSSPNDIILGQNAMCAHQSQLLWFRKLYILFSRYMVINTLEKLA</sequence>
<comment type="similarity">
    <text evidence="1">Belongs to the PIGL family.</text>
</comment>
<dbReference type="Pfam" id="PF02585">
    <property type="entry name" value="PIG-L"/>
    <property type="match status" value="1"/>
</dbReference>
<dbReference type="EC" id="3.5.1.89" evidence="2"/>
<gene>
    <name evidence="4" type="ORF">P5673_000197</name>
</gene>
<evidence type="ECO:0000313" key="5">
    <source>
        <dbReference type="Proteomes" id="UP001249851"/>
    </source>
</evidence>
<dbReference type="InterPro" id="IPR003737">
    <property type="entry name" value="GlcNAc_PI_deacetylase-related"/>
</dbReference>
<dbReference type="Gene3D" id="3.40.50.10320">
    <property type="entry name" value="LmbE-like"/>
    <property type="match status" value="1"/>
</dbReference>
<keyword evidence="5" id="KW-1185">Reference proteome</keyword>
<proteinExistence type="inferred from homology"/>
<dbReference type="InterPro" id="IPR024078">
    <property type="entry name" value="LmbE-like_dom_sf"/>
</dbReference>
<comment type="caution">
    <text evidence="4">The sequence shown here is derived from an EMBL/GenBank/DDBJ whole genome shotgun (WGS) entry which is preliminary data.</text>
</comment>
<dbReference type="PANTHER" id="PTHR12993">
    <property type="entry name" value="N-ACETYLGLUCOSAMINYL-PHOSPHATIDYLINOSITOL DE-N-ACETYLASE-RELATED"/>
    <property type="match status" value="1"/>
</dbReference>
<dbReference type="GO" id="GO:0000225">
    <property type="term" value="F:N-acetylglucosaminylphosphatidylinositol deacetylase activity"/>
    <property type="evidence" value="ECO:0007669"/>
    <property type="project" value="UniProtKB-EC"/>
</dbReference>
<reference evidence="4" key="1">
    <citation type="journal article" date="2023" name="G3 (Bethesda)">
        <title>Whole genome assembly and annotation of the endangered Caribbean coral Acropora cervicornis.</title>
        <authorList>
            <person name="Selwyn J.D."/>
            <person name="Vollmer S.V."/>
        </authorList>
    </citation>
    <scope>NUCLEOTIDE SEQUENCE</scope>
    <source>
        <strain evidence="4">K2</strain>
    </source>
</reference>
<reference evidence="4" key="2">
    <citation type="journal article" date="2023" name="Science">
        <title>Genomic signatures of disease resistance in endangered staghorn corals.</title>
        <authorList>
            <person name="Vollmer S.V."/>
            <person name="Selwyn J.D."/>
            <person name="Despard B.A."/>
            <person name="Roesel C.L."/>
        </authorList>
    </citation>
    <scope>NUCLEOTIDE SEQUENCE</scope>
    <source>
        <strain evidence="4">K2</strain>
    </source>
</reference>
<dbReference type="EMBL" id="JARQWQ010000001">
    <property type="protein sequence ID" value="KAK2574072.1"/>
    <property type="molecule type" value="Genomic_DNA"/>
</dbReference>
<evidence type="ECO:0000256" key="1">
    <source>
        <dbReference type="ARBA" id="ARBA00006066"/>
    </source>
</evidence>
<feature type="transmembrane region" description="Helical" evidence="3">
    <location>
        <begin position="12"/>
        <end position="29"/>
    </location>
</feature>
<organism evidence="4 5">
    <name type="scientific">Acropora cervicornis</name>
    <name type="common">Staghorn coral</name>
    <dbReference type="NCBI Taxonomy" id="6130"/>
    <lineage>
        <taxon>Eukaryota</taxon>
        <taxon>Metazoa</taxon>
        <taxon>Cnidaria</taxon>
        <taxon>Anthozoa</taxon>
        <taxon>Hexacorallia</taxon>
        <taxon>Scleractinia</taxon>
        <taxon>Astrocoeniina</taxon>
        <taxon>Acroporidae</taxon>
        <taxon>Acropora</taxon>
    </lineage>
</organism>
<evidence type="ECO:0000256" key="3">
    <source>
        <dbReference type="SAM" id="Phobius"/>
    </source>
</evidence>
<evidence type="ECO:0000256" key="2">
    <source>
        <dbReference type="ARBA" id="ARBA00012176"/>
    </source>
</evidence>
<keyword evidence="3" id="KW-0812">Transmembrane</keyword>
<dbReference type="PANTHER" id="PTHR12993:SF11">
    <property type="entry name" value="N-ACETYLGLUCOSAMINYL-PHOSPHATIDYLINOSITOL DE-N-ACETYLASE"/>
    <property type="match status" value="1"/>
</dbReference>
<dbReference type="Proteomes" id="UP001249851">
    <property type="component" value="Unassembled WGS sequence"/>
</dbReference>
<name>A0AAD9R6I9_ACRCE</name>